<evidence type="ECO:0000313" key="2">
    <source>
        <dbReference type="EMBL" id="KAJ7641026.1"/>
    </source>
</evidence>
<evidence type="ECO:0008006" key="4">
    <source>
        <dbReference type="Google" id="ProtNLM"/>
    </source>
</evidence>
<evidence type="ECO:0000256" key="1">
    <source>
        <dbReference type="SAM" id="MobiDB-lite"/>
    </source>
</evidence>
<accession>A0AAD7FSH3</accession>
<comment type="caution">
    <text evidence="2">The sequence shown here is derived from an EMBL/GenBank/DDBJ whole genome shotgun (WGS) entry which is preliminary data.</text>
</comment>
<gene>
    <name evidence="2" type="ORF">FB45DRAFT_899289</name>
</gene>
<organism evidence="2 3">
    <name type="scientific">Roridomyces roridus</name>
    <dbReference type="NCBI Taxonomy" id="1738132"/>
    <lineage>
        <taxon>Eukaryota</taxon>
        <taxon>Fungi</taxon>
        <taxon>Dikarya</taxon>
        <taxon>Basidiomycota</taxon>
        <taxon>Agaricomycotina</taxon>
        <taxon>Agaricomycetes</taxon>
        <taxon>Agaricomycetidae</taxon>
        <taxon>Agaricales</taxon>
        <taxon>Marasmiineae</taxon>
        <taxon>Mycenaceae</taxon>
        <taxon>Roridomyces</taxon>
    </lineage>
</organism>
<feature type="region of interest" description="Disordered" evidence="1">
    <location>
        <begin position="131"/>
        <end position="172"/>
    </location>
</feature>
<dbReference type="AlphaFoldDB" id="A0AAD7FSH3"/>
<reference evidence="2" key="1">
    <citation type="submission" date="2023-03" db="EMBL/GenBank/DDBJ databases">
        <title>Massive genome expansion in bonnet fungi (Mycena s.s.) driven by repeated elements and novel gene families across ecological guilds.</title>
        <authorList>
            <consortium name="Lawrence Berkeley National Laboratory"/>
            <person name="Harder C.B."/>
            <person name="Miyauchi S."/>
            <person name="Viragh M."/>
            <person name="Kuo A."/>
            <person name="Thoen E."/>
            <person name="Andreopoulos B."/>
            <person name="Lu D."/>
            <person name="Skrede I."/>
            <person name="Drula E."/>
            <person name="Henrissat B."/>
            <person name="Morin E."/>
            <person name="Kohler A."/>
            <person name="Barry K."/>
            <person name="LaButti K."/>
            <person name="Morin E."/>
            <person name="Salamov A."/>
            <person name="Lipzen A."/>
            <person name="Mereny Z."/>
            <person name="Hegedus B."/>
            <person name="Baldrian P."/>
            <person name="Stursova M."/>
            <person name="Weitz H."/>
            <person name="Taylor A."/>
            <person name="Grigoriev I.V."/>
            <person name="Nagy L.G."/>
            <person name="Martin F."/>
            <person name="Kauserud H."/>
        </authorList>
    </citation>
    <scope>NUCLEOTIDE SEQUENCE</scope>
    <source>
        <strain evidence="2">9284</strain>
    </source>
</reference>
<dbReference type="Proteomes" id="UP001221142">
    <property type="component" value="Unassembled WGS sequence"/>
</dbReference>
<protein>
    <recommendedName>
        <fullName evidence="4">Anti-proliferative protein domain-containing protein</fullName>
    </recommendedName>
</protein>
<dbReference type="EMBL" id="JARKIF010000004">
    <property type="protein sequence ID" value="KAJ7641026.1"/>
    <property type="molecule type" value="Genomic_DNA"/>
</dbReference>
<keyword evidence="3" id="KW-1185">Reference proteome</keyword>
<feature type="compositionally biased region" description="Acidic residues" evidence="1">
    <location>
        <begin position="144"/>
        <end position="163"/>
    </location>
</feature>
<name>A0AAD7FSH3_9AGAR</name>
<sequence length="281" mass="29669">MSSFTSTTTITHLVSFLTRPLMRAHAPKTILALQRHLLAAFTAPDFVATEFLLSADCPPPPTLQVACLVSGIRWAEWIRLLSAGLDLRVILEPTELVVELGTRRLVRVASSAIGGGVNSLARPRSAAINPTRVPTSLSSCYSASDDEEEEDYSDSESESDVESDSGCSAASSATSVEDVCAKPIPILRPTPFLLRKPTAKATQVAAQRYLYDGGVTQVLSGGVMLGSAAAAPTPKRAAPTPVLPKLRIPSARPAPALRGSLAGGVQRKTAPDAAMSWRRAL</sequence>
<evidence type="ECO:0000313" key="3">
    <source>
        <dbReference type="Proteomes" id="UP001221142"/>
    </source>
</evidence>
<proteinExistence type="predicted"/>